<gene>
    <name evidence="3" type="ORF">SKAU_G00081560</name>
</gene>
<evidence type="ECO:0000313" key="4">
    <source>
        <dbReference type="Proteomes" id="UP001152622"/>
    </source>
</evidence>
<dbReference type="Proteomes" id="UP001152622">
    <property type="component" value="Chromosome 3"/>
</dbReference>
<proteinExistence type="predicted"/>
<organism evidence="3 4">
    <name type="scientific">Synaphobranchus kaupii</name>
    <name type="common">Kaup's arrowtooth eel</name>
    <dbReference type="NCBI Taxonomy" id="118154"/>
    <lineage>
        <taxon>Eukaryota</taxon>
        <taxon>Metazoa</taxon>
        <taxon>Chordata</taxon>
        <taxon>Craniata</taxon>
        <taxon>Vertebrata</taxon>
        <taxon>Euteleostomi</taxon>
        <taxon>Actinopterygii</taxon>
        <taxon>Neopterygii</taxon>
        <taxon>Teleostei</taxon>
        <taxon>Anguilliformes</taxon>
        <taxon>Synaphobranchidae</taxon>
        <taxon>Synaphobranchus</taxon>
    </lineage>
</organism>
<keyword evidence="4" id="KW-1185">Reference proteome</keyword>
<reference evidence="3" key="1">
    <citation type="journal article" date="2023" name="Science">
        <title>Genome structures resolve the early diversification of teleost fishes.</title>
        <authorList>
            <person name="Parey E."/>
            <person name="Louis A."/>
            <person name="Montfort J."/>
            <person name="Bouchez O."/>
            <person name="Roques C."/>
            <person name="Iampietro C."/>
            <person name="Lluch J."/>
            <person name="Castinel A."/>
            <person name="Donnadieu C."/>
            <person name="Desvignes T."/>
            <person name="Floi Bucao C."/>
            <person name="Jouanno E."/>
            <person name="Wen M."/>
            <person name="Mejri S."/>
            <person name="Dirks R."/>
            <person name="Jansen H."/>
            <person name="Henkel C."/>
            <person name="Chen W.J."/>
            <person name="Zahm M."/>
            <person name="Cabau C."/>
            <person name="Klopp C."/>
            <person name="Thompson A.W."/>
            <person name="Robinson-Rechavi M."/>
            <person name="Braasch I."/>
            <person name="Lecointre G."/>
            <person name="Bobe J."/>
            <person name="Postlethwait J.H."/>
            <person name="Berthelot C."/>
            <person name="Roest Crollius H."/>
            <person name="Guiguen Y."/>
        </authorList>
    </citation>
    <scope>NUCLEOTIDE SEQUENCE</scope>
    <source>
        <strain evidence="3">WJC10195</strain>
    </source>
</reference>
<evidence type="ECO:0000313" key="3">
    <source>
        <dbReference type="EMBL" id="KAJ8368128.1"/>
    </source>
</evidence>
<feature type="compositionally biased region" description="Basic residues" evidence="1">
    <location>
        <begin position="102"/>
        <end position="119"/>
    </location>
</feature>
<feature type="region of interest" description="Disordered" evidence="1">
    <location>
        <begin position="21"/>
        <end position="160"/>
    </location>
</feature>
<evidence type="ECO:0000256" key="2">
    <source>
        <dbReference type="SAM" id="SignalP"/>
    </source>
</evidence>
<feature type="signal peptide" evidence="2">
    <location>
        <begin position="1"/>
        <end position="19"/>
    </location>
</feature>
<sequence length="176" mass="19790">MWSKWALSELAALRLRLMAFPPSSAPEQSHSSPRGTLRSRSQPEGQSLSQRVRQASSHPYPKAHPDTEHLHAPALPGERHSVTFSLEMAARRRSGRAGGDRHRGRTGRRGRKGKTRQRSLVHGSSQTRRSYFLGKPSSPRLQKPTAKQSKNFFLRPPSIPYPARIEEACPDWVMPS</sequence>
<feature type="compositionally biased region" description="Basic and acidic residues" evidence="1">
    <location>
        <begin position="63"/>
        <end position="81"/>
    </location>
</feature>
<accession>A0A9Q1FVR2</accession>
<dbReference type="AlphaFoldDB" id="A0A9Q1FVR2"/>
<feature type="chain" id="PRO_5040216642" evidence="2">
    <location>
        <begin position="20"/>
        <end position="176"/>
    </location>
</feature>
<evidence type="ECO:0000256" key="1">
    <source>
        <dbReference type="SAM" id="MobiDB-lite"/>
    </source>
</evidence>
<dbReference type="EMBL" id="JAINUF010000003">
    <property type="protein sequence ID" value="KAJ8368128.1"/>
    <property type="molecule type" value="Genomic_DNA"/>
</dbReference>
<feature type="compositionally biased region" description="Polar residues" evidence="1">
    <location>
        <begin position="25"/>
        <end position="57"/>
    </location>
</feature>
<comment type="caution">
    <text evidence="3">The sequence shown here is derived from an EMBL/GenBank/DDBJ whole genome shotgun (WGS) entry which is preliminary data.</text>
</comment>
<protein>
    <submittedName>
        <fullName evidence="3">Uncharacterized protein</fullName>
    </submittedName>
</protein>
<keyword evidence="2" id="KW-0732">Signal</keyword>
<name>A0A9Q1FVR2_SYNKA</name>